<dbReference type="AlphaFoldDB" id="A0A0B8ZH05"/>
<evidence type="ECO:0000313" key="2">
    <source>
        <dbReference type="Proteomes" id="UP000031338"/>
    </source>
</evidence>
<comment type="caution">
    <text evidence="1">The sequence shown here is derived from an EMBL/GenBank/DDBJ whole genome shotgun (WGS) entry which is preliminary data.</text>
</comment>
<gene>
    <name evidence="1" type="ORF">NJ75_04223</name>
</gene>
<dbReference type="EMBL" id="JRVC01000030">
    <property type="protein sequence ID" value="KHS42316.1"/>
    <property type="molecule type" value="Genomic_DNA"/>
</dbReference>
<protein>
    <submittedName>
        <fullName evidence="1">Uncharacterized protein</fullName>
    </submittedName>
</protein>
<organism evidence="1 2">
    <name type="scientific">Novosphingobium subterraneum</name>
    <dbReference type="NCBI Taxonomy" id="48936"/>
    <lineage>
        <taxon>Bacteria</taxon>
        <taxon>Pseudomonadati</taxon>
        <taxon>Pseudomonadota</taxon>
        <taxon>Alphaproteobacteria</taxon>
        <taxon>Sphingomonadales</taxon>
        <taxon>Sphingomonadaceae</taxon>
        <taxon>Novosphingobium</taxon>
    </lineage>
</organism>
<keyword evidence="2" id="KW-1185">Reference proteome</keyword>
<name>A0A0B8ZH05_9SPHN</name>
<proteinExistence type="predicted"/>
<evidence type="ECO:0000313" key="1">
    <source>
        <dbReference type="EMBL" id="KHS42316.1"/>
    </source>
</evidence>
<accession>A0A0B8ZH05</accession>
<reference evidence="1 2" key="1">
    <citation type="submission" date="2014-10" db="EMBL/GenBank/DDBJ databases">
        <title>Draft genome sequence of Novosphingobium subterraneum DSM 12447.</title>
        <authorList>
            <person name="Gan H.M."/>
            <person name="Gan H.Y."/>
            <person name="Savka M.A."/>
        </authorList>
    </citation>
    <scope>NUCLEOTIDE SEQUENCE [LARGE SCALE GENOMIC DNA]</scope>
    <source>
        <strain evidence="1 2">DSM 12447</strain>
    </source>
</reference>
<dbReference type="Proteomes" id="UP000031338">
    <property type="component" value="Unassembled WGS sequence"/>
</dbReference>
<dbReference type="STRING" id="48936.NJ75_04223"/>
<dbReference type="PATRIC" id="fig|48936.3.peg.4255"/>
<sequence length="155" mass="17264">MDSVASHLCREPAVPMPTGQSYDAELTVDRWQLSYFAGPEGISLGVGGRLEIDRASPRVVEVSEIHLCNGYATQRYFNNFHDIPQGAVGAIDLSDDTCGAIVVRAGDPVLIYDLLELQRTRQLSLHPFQQIKLLMTIAETDTHDFLAVRSMHFYL</sequence>